<evidence type="ECO:0000313" key="6">
    <source>
        <dbReference type="EMBL" id="CAD1844896.1"/>
    </source>
</evidence>
<proteinExistence type="inferred from homology"/>
<evidence type="ECO:0000256" key="4">
    <source>
        <dbReference type="ARBA" id="ARBA00023004"/>
    </source>
</evidence>
<evidence type="ECO:0000256" key="1">
    <source>
        <dbReference type="ARBA" id="ARBA00006787"/>
    </source>
</evidence>
<dbReference type="PANTHER" id="PTHR10543:SF37">
    <property type="entry name" value="CAROTENOID CLEAVAGE DIOXYGENASE 7, CHLOROPLASTIC"/>
    <property type="match status" value="1"/>
</dbReference>
<feature type="binding site" evidence="5">
    <location>
        <position position="458"/>
    </location>
    <ligand>
        <name>Fe cation</name>
        <dbReference type="ChEBI" id="CHEBI:24875"/>
        <note>catalytic</note>
    </ligand>
</feature>
<name>A0A6V7QQ41_ANACO</name>
<feature type="binding site" evidence="5">
    <location>
        <position position="248"/>
    </location>
    <ligand>
        <name>Fe cation</name>
        <dbReference type="ChEBI" id="CHEBI:24875"/>
        <note>catalytic</note>
    </ligand>
</feature>
<comment type="similarity">
    <text evidence="1">Belongs to the carotenoid oxygenase family.</text>
</comment>
<keyword evidence="3" id="KW-0223">Dioxygenase</keyword>
<dbReference type="Pfam" id="PF03055">
    <property type="entry name" value="RPE65"/>
    <property type="match status" value="1"/>
</dbReference>
<dbReference type="GO" id="GO:0046872">
    <property type="term" value="F:metal ion binding"/>
    <property type="evidence" value="ECO:0007669"/>
    <property type="project" value="UniProtKB-KW"/>
</dbReference>
<dbReference type="GO" id="GO:0009570">
    <property type="term" value="C:chloroplast stroma"/>
    <property type="evidence" value="ECO:0007669"/>
    <property type="project" value="TreeGrafter"/>
</dbReference>
<comment type="cofactor">
    <cofactor evidence="5">
        <name>Fe(2+)</name>
        <dbReference type="ChEBI" id="CHEBI:29033"/>
    </cofactor>
    <text evidence="5">Binds 1 Fe(2+) ion per subunit.</text>
</comment>
<gene>
    <name evidence="6" type="ORF">CB5_LOCUS28107</name>
</gene>
<dbReference type="AlphaFoldDB" id="A0A6V7QQ41"/>
<dbReference type="EMBL" id="LR862137">
    <property type="protein sequence ID" value="CAD1844896.1"/>
    <property type="molecule type" value="Genomic_DNA"/>
</dbReference>
<dbReference type="PANTHER" id="PTHR10543">
    <property type="entry name" value="BETA-CAROTENE DIOXYGENASE"/>
    <property type="match status" value="1"/>
</dbReference>
<keyword evidence="3" id="KW-0560">Oxidoreductase</keyword>
<reference evidence="6" key="1">
    <citation type="submission" date="2020-07" db="EMBL/GenBank/DDBJ databases">
        <authorList>
            <person name="Lin J."/>
        </authorList>
    </citation>
    <scope>NUCLEOTIDE SEQUENCE</scope>
</reference>
<dbReference type="GO" id="GO:0045549">
    <property type="term" value="F:9-cis-epoxycarotenoid dioxygenase activity"/>
    <property type="evidence" value="ECO:0007669"/>
    <property type="project" value="TreeGrafter"/>
</dbReference>
<evidence type="ECO:0008006" key="7">
    <source>
        <dbReference type="Google" id="ProtNLM"/>
    </source>
</evidence>
<accession>A0A6V7QQ41</accession>
<keyword evidence="2 5" id="KW-0479">Metal-binding</keyword>
<dbReference type="GO" id="GO:0016121">
    <property type="term" value="P:carotene catabolic process"/>
    <property type="evidence" value="ECO:0007669"/>
    <property type="project" value="TreeGrafter"/>
</dbReference>
<organism evidence="6">
    <name type="scientific">Ananas comosus var. bracteatus</name>
    <name type="common">red pineapple</name>
    <dbReference type="NCBI Taxonomy" id="296719"/>
    <lineage>
        <taxon>Eukaryota</taxon>
        <taxon>Viridiplantae</taxon>
        <taxon>Streptophyta</taxon>
        <taxon>Embryophyta</taxon>
        <taxon>Tracheophyta</taxon>
        <taxon>Spermatophyta</taxon>
        <taxon>Magnoliopsida</taxon>
        <taxon>Liliopsida</taxon>
        <taxon>Poales</taxon>
        <taxon>Bromeliaceae</taxon>
        <taxon>Bromelioideae</taxon>
        <taxon>Ananas</taxon>
    </lineage>
</organism>
<evidence type="ECO:0000256" key="5">
    <source>
        <dbReference type="PIRSR" id="PIRSR604294-1"/>
    </source>
</evidence>
<sequence>MKNVANTSVLRWSGRVLCLWEGGDPYEVDPRTLETVGAVDLVGKGLGSDRTVEDDAGGGAVEKAGWRIVGGGVGRGGSFAEAYPRRTNQCVIDVQDTWCVGAGVFNMPQKRLLAHYKIDPKRNRLLLLSCNAEDMLLPRSNFTFYEFDCNFELMQKKEFVIPDQLMIHDWAFTDSHYILIGNRIKVDVPGSLLAVSGLHPMISALSVNPSQPSTPIYVLPRFSAGETNITKRDWRVPVEAPSQLWGMHIGNAFEERDGDGNLEVQLQVSVCSYQWFNFQRMFGYNWRSGKLDPSFMNVAEGKEKLLPHLIKMKIDIDSSGNIRCCSITDLSEQWNRPADFPAINPDFSNRKNTFVYAAATSGSRRFLPHFPFDSVVKLNTSDGSVSTWSTTSRSFIGEPIFIQRGVKEDDGYVLVVEYAVSERICYLVVLDAKRIGRANAVVAKLEVPKNLTFPLGFHGFWATR</sequence>
<protein>
    <recommendedName>
        <fullName evidence="7">Carotenoid cleavage dioxygenase 7, chloroplastic</fullName>
    </recommendedName>
</protein>
<evidence type="ECO:0000256" key="3">
    <source>
        <dbReference type="ARBA" id="ARBA00022964"/>
    </source>
</evidence>
<feature type="binding site" evidence="5">
    <location>
        <position position="168"/>
    </location>
    <ligand>
        <name>Fe cation</name>
        <dbReference type="ChEBI" id="CHEBI:24875"/>
        <note>catalytic</note>
    </ligand>
</feature>
<keyword evidence="4 5" id="KW-0408">Iron</keyword>
<evidence type="ECO:0000256" key="2">
    <source>
        <dbReference type="ARBA" id="ARBA00022723"/>
    </source>
</evidence>
<dbReference type="InterPro" id="IPR004294">
    <property type="entry name" value="Carotenoid_Oase"/>
</dbReference>